<dbReference type="EMBL" id="MU251407">
    <property type="protein sequence ID" value="KAG9236430.1"/>
    <property type="molecule type" value="Genomic_DNA"/>
</dbReference>
<reference evidence="1" key="1">
    <citation type="journal article" date="2021" name="IMA Fungus">
        <title>Genomic characterization of three marine fungi, including Emericellopsis atlantica sp. nov. with signatures of a generalist lifestyle and marine biomass degradation.</title>
        <authorList>
            <person name="Hagestad O.C."/>
            <person name="Hou L."/>
            <person name="Andersen J.H."/>
            <person name="Hansen E.H."/>
            <person name="Altermark B."/>
            <person name="Li C."/>
            <person name="Kuhnert E."/>
            <person name="Cox R.J."/>
            <person name="Crous P.W."/>
            <person name="Spatafora J.W."/>
            <person name="Lail K."/>
            <person name="Amirebrahimi M."/>
            <person name="Lipzen A."/>
            <person name="Pangilinan J."/>
            <person name="Andreopoulos W."/>
            <person name="Hayes R.D."/>
            <person name="Ng V."/>
            <person name="Grigoriev I.V."/>
            <person name="Jackson S.A."/>
            <person name="Sutton T.D.S."/>
            <person name="Dobson A.D.W."/>
            <person name="Rama T."/>
        </authorList>
    </citation>
    <scope>NUCLEOTIDE SEQUENCE</scope>
    <source>
        <strain evidence="1">TRa018bII</strain>
    </source>
</reference>
<dbReference type="InterPro" id="IPR052743">
    <property type="entry name" value="Glutaminase_GtaA"/>
</dbReference>
<evidence type="ECO:0000313" key="1">
    <source>
        <dbReference type="EMBL" id="KAG9236430.1"/>
    </source>
</evidence>
<dbReference type="PANTHER" id="PTHR31987">
    <property type="entry name" value="GLUTAMINASE A-RELATED"/>
    <property type="match status" value="1"/>
</dbReference>
<name>A0A9P8C7L0_9HELO</name>
<dbReference type="OrthoDB" id="431715at2759"/>
<protein>
    <submittedName>
        <fullName evidence="1">Uncharacterized protein</fullName>
    </submittedName>
</protein>
<gene>
    <name evidence="1" type="ORF">BJ875DRAFT_525698</name>
</gene>
<sequence length="85" mass="9130">MRFLGQVIVAASAIFFDPTRGVSTFTPARPPAIPLAVKSPYLSTWQPAGSDGGNGGYLVGQWPQFWAGQIADWTGMIRVDGIVYT</sequence>
<dbReference type="Proteomes" id="UP000824998">
    <property type="component" value="Unassembled WGS sequence"/>
</dbReference>
<organism evidence="1 2">
    <name type="scientific">Amylocarpus encephaloides</name>
    <dbReference type="NCBI Taxonomy" id="45428"/>
    <lineage>
        <taxon>Eukaryota</taxon>
        <taxon>Fungi</taxon>
        <taxon>Dikarya</taxon>
        <taxon>Ascomycota</taxon>
        <taxon>Pezizomycotina</taxon>
        <taxon>Leotiomycetes</taxon>
        <taxon>Helotiales</taxon>
        <taxon>Helotiales incertae sedis</taxon>
        <taxon>Amylocarpus</taxon>
    </lineage>
</organism>
<proteinExistence type="predicted"/>
<dbReference type="AlphaFoldDB" id="A0A9P8C7L0"/>
<evidence type="ECO:0000313" key="2">
    <source>
        <dbReference type="Proteomes" id="UP000824998"/>
    </source>
</evidence>
<comment type="caution">
    <text evidence="1">The sequence shown here is derived from an EMBL/GenBank/DDBJ whole genome shotgun (WGS) entry which is preliminary data.</text>
</comment>
<dbReference type="PANTHER" id="PTHR31987:SF1">
    <property type="entry name" value="GLUTAMINASE A"/>
    <property type="match status" value="1"/>
</dbReference>
<accession>A0A9P8C7L0</accession>
<keyword evidence="2" id="KW-1185">Reference proteome</keyword>